<evidence type="ECO:0000313" key="13">
    <source>
        <dbReference type="Proteomes" id="UP000762110"/>
    </source>
</evidence>
<dbReference type="InterPro" id="IPR036805">
    <property type="entry name" value="Tscrpt_elong_fac_GreA/B_N_sf"/>
</dbReference>
<dbReference type="InterPro" id="IPR018151">
    <property type="entry name" value="TF_GreA/GreB_CS"/>
</dbReference>
<dbReference type="RefSeq" id="WP_173272942.1">
    <property type="nucleotide sequence ID" value="NZ_JABMKV010000003.1"/>
</dbReference>
<evidence type="ECO:0000256" key="2">
    <source>
        <dbReference type="ARBA" id="ARBA00013729"/>
    </source>
</evidence>
<dbReference type="NCBIfam" id="TIGR01462">
    <property type="entry name" value="greA"/>
    <property type="match status" value="1"/>
</dbReference>
<comment type="caution">
    <text evidence="12">The sequence shown here is derived from an EMBL/GenBank/DDBJ whole genome shotgun (WGS) entry which is preliminary data.</text>
</comment>
<dbReference type="Pfam" id="PF01272">
    <property type="entry name" value="GreA_GreB"/>
    <property type="match status" value="1"/>
</dbReference>
<accession>A0ABX2DEZ5</accession>
<evidence type="ECO:0000256" key="8">
    <source>
        <dbReference type="HAMAP-Rule" id="MF_00105"/>
    </source>
</evidence>
<sequence length="157" mass="17178">MAEITYYTKEGLEKLKEELHYLKTEGRANIAKAIAEARDKGDLSENAEYDAAKEAQGHHESKIAKLENTLANSRLLDESKLDTSKVLALSIVKIKNVKNGATMTYQLVAESEADLKTGKISVKSPIAQGLLGKSVGDTTEIQVPAGKMEFEILEISR</sequence>
<feature type="domain" description="Transcription elongation factor GreA/GreB N-terminal" evidence="11">
    <location>
        <begin position="6"/>
        <end position="74"/>
    </location>
</feature>
<evidence type="ECO:0000256" key="1">
    <source>
        <dbReference type="ARBA" id="ARBA00008213"/>
    </source>
</evidence>
<dbReference type="Gene3D" id="3.10.50.30">
    <property type="entry name" value="Transcription elongation factor, GreA/GreB, C-terminal domain"/>
    <property type="match status" value="1"/>
</dbReference>
<proteinExistence type="inferred from homology"/>
<dbReference type="SUPFAM" id="SSF46557">
    <property type="entry name" value="GreA transcript cleavage protein, N-terminal domain"/>
    <property type="match status" value="1"/>
</dbReference>
<comment type="similarity">
    <text evidence="1 8 9">Belongs to the GreA/GreB family.</text>
</comment>
<dbReference type="Pfam" id="PF03449">
    <property type="entry name" value="GreA_GreB_N"/>
    <property type="match status" value="1"/>
</dbReference>
<dbReference type="Gene3D" id="1.10.287.180">
    <property type="entry name" value="Transcription elongation factor, GreA/GreB, N-terminal domain"/>
    <property type="match status" value="1"/>
</dbReference>
<evidence type="ECO:0000259" key="11">
    <source>
        <dbReference type="Pfam" id="PF03449"/>
    </source>
</evidence>
<dbReference type="PROSITE" id="PS00830">
    <property type="entry name" value="GREAB_2"/>
    <property type="match status" value="1"/>
</dbReference>
<dbReference type="InterPro" id="IPR036953">
    <property type="entry name" value="GreA/GreB_C_sf"/>
</dbReference>
<protein>
    <recommendedName>
        <fullName evidence="2 8">Transcription elongation factor GreA</fullName>
    </recommendedName>
    <alternativeName>
        <fullName evidence="7 8">Transcript cleavage factor GreA</fullName>
    </alternativeName>
</protein>
<evidence type="ECO:0000256" key="4">
    <source>
        <dbReference type="ARBA" id="ARBA00023125"/>
    </source>
</evidence>
<dbReference type="EMBL" id="JABMKV010000003">
    <property type="protein sequence ID" value="NQX32668.1"/>
    <property type="molecule type" value="Genomic_DNA"/>
</dbReference>
<reference evidence="12 13" key="1">
    <citation type="submission" date="2020-05" db="EMBL/GenBank/DDBJ databases">
        <title>Description of Pedobacter foliorum sp. nov.</title>
        <authorList>
            <person name="Qi S."/>
            <person name="Carlier A."/>
            <person name="Cnockaert M."/>
            <person name="Vandamme P."/>
        </authorList>
    </citation>
    <scope>NUCLEOTIDE SEQUENCE [LARGE SCALE GENOMIC DNA]</scope>
    <source>
        <strain evidence="12 13">LMG 31300</strain>
    </source>
</reference>
<dbReference type="InterPro" id="IPR001437">
    <property type="entry name" value="Tscrpt_elong_fac_GreA/B_C"/>
</dbReference>
<dbReference type="InterPro" id="IPR023459">
    <property type="entry name" value="Tscrpt_elong_fac_GreA/B_fam"/>
</dbReference>
<dbReference type="NCBIfam" id="NF001261">
    <property type="entry name" value="PRK00226.1-2"/>
    <property type="match status" value="1"/>
</dbReference>
<keyword evidence="5 8" id="KW-0804">Transcription</keyword>
<comment type="function">
    <text evidence="6 8 9">Necessary for efficient RNA polymerase transcription elongation past template-encoded arresting sites. The arresting sites in DNA have the property of trapping a certain fraction of elongating RNA polymerases that pass through, resulting in locked ternary complexes. Cleavage of the nascent transcript by cleavage factors such as GreA or GreB allows the resumption of elongation from the new 3'terminus. GreA releases sequences of 2 to 3 nucleotides.</text>
</comment>
<evidence type="ECO:0000256" key="7">
    <source>
        <dbReference type="ARBA" id="ARBA00030776"/>
    </source>
</evidence>
<keyword evidence="13" id="KW-1185">Reference proteome</keyword>
<dbReference type="HAMAP" id="MF_00105">
    <property type="entry name" value="GreA_GreB"/>
    <property type="match status" value="1"/>
</dbReference>
<name>A0ABX2DEZ5_9SPHI</name>
<dbReference type="SUPFAM" id="SSF54534">
    <property type="entry name" value="FKBP-like"/>
    <property type="match status" value="1"/>
</dbReference>
<evidence type="ECO:0000313" key="12">
    <source>
        <dbReference type="EMBL" id="NQX32668.1"/>
    </source>
</evidence>
<dbReference type="NCBIfam" id="NF001263">
    <property type="entry name" value="PRK00226.1-4"/>
    <property type="match status" value="1"/>
</dbReference>
<evidence type="ECO:0000256" key="9">
    <source>
        <dbReference type="RuleBase" id="RU000556"/>
    </source>
</evidence>
<dbReference type="PIRSF" id="PIRSF006092">
    <property type="entry name" value="GreA_GreB"/>
    <property type="match status" value="1"/>
</dbReference>
<dbReference type="InterPro" id="IPR022691">
    <property type="entry name" value="Tscrpt_elong_fac_GreA/B_N"/>
</dbReference>
<keyword evidence="12" id="KW-0251">Elongation factor</keyword>
<keyword evidence="12" id="KW-0648">Protein biosynthesis</keyword>
<evidence type="ECO:0000256" key="6">
    <source>
        <dbReference type="ARBA" id="ARBA00024916"/>
    </source>
</evidence>
<keyword evidence="3 8" id="KW-0805">Transcription regulation</keyword>
<feature type="domain" description="Transcription elongation factor GreA/GreB C-terminal" evidence="10">
    <location>
        <begin position="84"/>
        <end position="156"/>
    </location>
</feature>
<dbReference type="InterPro" id="IPR028624">
    <property type="entry name" value="Tscrpt_elong_fac_GreA/B"/>
</dbReference>
<dbReference type="PANTHER" id="PTHR30437">
    <property type="entry name" value="TRANSCRIPTION ELONGATION FACTOR GREA"/>
    <property type="match status" value="1"/>
</dbReference>
<evidence type="ECO:0000256" key="3">
    <source>
        <dbReference type="ARBA" id="ARBA00023015"/>
    </source>
</evidence>
<evidence type="ECO:0000256" key="5">
    <source>
        <dbReference type="ARBA" id="ARBA00023163"/>
    </source>
</evidence>
<dbReference type="PROSITE" id="PS00829">
    <property type="entry name" value="GREAB_1"/>
    <property type="match status" value="1"/>
</dbReference>
<dbReference type="InterPro" id="IPR006359">
    <property type="entry name" value="Tscrpt_elong_fac_GreA"/>
</dbReference>
<gene>
    <name evidence="8 12" type="primary">greA</name>
    <name evidence="12" type="ORF">HQN85_13080</name>
</gene>
<dbReference type="Proteomes" id="UP000762110">
    <property type="component" value="Unassembled WGS sequence"/>
</dbReference>
<evidence type="ECO:0000259" key="10">
    <source>
        <dbReference type="Pfam" id="PF01272"/>
    </source>
</evidence>
<keyword evidence="4 8" id="KW-0238">DNA-binding</keyword>
<organism evidence="12 13">
    <name type="scientific">Pedobacter boryungensis</name>
    <dbReference type="NCBI Taxonomy" id="869962"/>
    <lineage>
        <taxon>Bacteria</taxon>
        <taxon>Pseudomonadati</taxon>
        <taxon>Bacteroidota</taxon>
        <taxon>Sphingobacteriia</taxon>
        <taxon>Sphingobacteriales</taxon>
        <taxon>Sphingobacteriaceae</taxon>
        <taxon>Pedobacter</taxon>
    </lineage>
</organism>
<dbReference type="PANTHER" id="PTHR30437:SF4">
    <property type="entry name" value="TRANSCRIPTION ELONGATION FACTOR GREA"/>
    <property type="match status" value="1"/>
</dbReference>
<dbReference type="GO" id="GO:0003746">
    <property type="term" value="F:translation elongation factor activity"/>
    <property type="evidence" value="ECO:0007669"/>
    <property type="project" value="UniProtKB-KW"/>
</dbReference>